<name>A0A0E9PV16_ANGAN</name>
<dbReference type="AlphaFoldDB" id="A0A0E9PV16"/>
<evidence type="ECO:0000313" key="1">
    <source>
        <dbReference type="EMBL" id="JAH07718.1"/>
    </source>
</evidence>
<reference evidence="1" key="2">
    <citation type="journal article" date="2015" name="Fish Shellfish Immunol.">
        <title>Early steps in the European eel (Anguilla anguilla)-Vibrio vulnificus interaction in the gills: Role of the RtxA13 toxin.</title>
        <authorList>
            <person name="Callol A."/>
            <person name="Pajuelo D."/>
            <person name="Ebbesson L."/>
            <person name="Teles M."/>
            <person name="MacKenzie S."/>
            <person name="Amaro C."/>
        </authorList>
    </citation>
    <scope>NUCLEOTIDE SEQUENCE</scope>
</reference>
<dbReference type="EMBL" id="GBXM01100859">
    <property type="protein sequence ID" value="JAH07718.1"/>
    <property type="molecule type" value="Transcribed_RNA"/>
</dbReference>
<reference evidence="1" key="1">
    <citation type="submission" date="2014-11" db="EMBL/GenBank/DDBJ databases">
        <authorList>
            <person name="Amaro Gonzalez C."/>
        </authorList>
    </citation>
    <scope>NUCLEOTIDE SEQUENCE</scope>
</reference>
<accession>A0A0E9PV16</accession>
<protein>
    <submittedName>
        <fullName evidence="1">Uncharacterized protein</fullName>
    </submittedName>
</protein>
<sequence length="62" mass="7132">MLTVNSCDYRPAIPLQLHPQMPLYPHHPSTLTLHAKISRKPTGIKQCLIVRERHKETGFPSF</sequence>
<organism evidence="1">
    <name type="scientific">Anguilla anguilla</name>
    <name type="common">European freshwater eel</name>
    <name type="synonym">Muraena anguilla</name>
    <dbReference type="NCBI Taxonomy" id="7936"/>
    <lineage>
        <taxon>Eukaryota</taxon>
        <taxon>Metazoa</taxon>
        <taxon>Chordata</taxon>
        <taxon>Craniata</taxon>
        <taxon>Vertebrata</taxon>
        <taxon>Euteleostomi</taxon>
        <taxon>Actinopterygii</taxon>
        <taxon>Neopterygii</taxon>
        <taxon>Teleostei</taxon>
        <taxon>Anguilliformes</taxon>
        <taxon>Anguillidae</taxon>
        <taxon>Anguilla</taxon>
    </lineage>
</organism>
<proteinExistence type="predicted"/>